<keyword evidence="2" id="KW-1185">Reference proteome</keyword>
<comment type="caution">
    <text evidence="1">The sequence shown here is derived from an EMBL/GenBank/DDBJ whole genome shotgun (WGS) entry which is preliminary data.</text>
</comment>
<reference evidence="1 2" key="2">
    <citation type="submission" date="2015-05" db="EMBL/GenBank/DDBJ databases">
        <authorList>
            <person name="Morales-Cruz A."/>
            <person name="Amrine K.C."/>
            <person name="Cantu D."/>
        </authorList>
    </citation>
    <scope>NUCLEOTIDE SEQUENCE [LARGE SCALE GENOMIC DNA]</scope>
    <source>
        <strain evidence="1">DA912</strain>
    </source>
</reference>
<dbReference type="EMBL" id="LCUC01000391">
    <property type="protein sequence ID" value="KKY31403.1"/>
    <property type="molecule type" value="Genomic_DNA"/>
</dbReference>
<organism evidence="1 2">
    <name type="scientific">Diaporthe ampelina</name>
    <dbReference type="NCBI Taxonomy" id="1214573"/>
    <lineage>
        <taxon>Eukaryota</taxon>
        <taxon>Fungi</taxon>
        <taxon>Dikarya</taxon>
        <taxon>Ascomycota</taxon>
        <taxon>Pezizomycotina</taxon>
        <taxon>Sordariomycetes</taxon>
        <taxon>Sordariomycetidae</taxon>
        <taxon>Diaporthales</taxon>
        <taxon>Diaporthaceae</taxon>
        <taxon>Diaporthe</taxon>
    </lineage>
</organism>
<reference evidence="1 2" key="1">
    <citation type="submission" date="2015-05" db="EMBL/GenBank/DDBJ databases">
        <title>Distinctive expansion of gene families associated with plant cell wall degradation and secondary metabolism in the genomes of grapevine trunk pathogens.</title>
        <authorList>
            <person name="Lawrence D.P."/>
            <person name="Travadon R."/>
            <person name="Rolshausen P.E."/>
            <person name="Baumgartner K."/>
        </authorList>
    </citation>
    <scope>NUCLEOTIDE SEQUENCE [LARGE SCALE GENOMIC DNA]</scope>
    <source>
        <strain evidence="1">DA912</strain>
    </source>
</reference>
<protein>
    <submittedName>
        <fullName evidence="1">Putative glycoprotein x</fullName>
    </submittedName>
</protein>
<evidence type="ECO:0000313" key="1">
    <source>
        <dbReference type="EMBL" id="KKY31403.1"/>
    </source>
</evidence>
<name>A0A0G2H851_9PEZI</name>
<dbReference type="PANTHER" id="PTHR38122:SF1">
    <property type="entry name" value="GLYCOPROTEIN X"/>
    <property type="match status" value="1"/>
</dbReference>
<proteinExistence type="predicted"/>
<dbReference type="OrthoDB" id="5414836at2759"/>
<accession>A0A0G2H851</accession>
<dbReference type="AlphaFoldDB" id="A0A0G2H851"/>
<dbReference type="Proteomes" id="UP000034680">
    <property type="component" value="Unassembled WGS sequence"/>
</dbReference>
<sequence length="346" mass="39196">MTTSFSYPVTGSYNVDRELHHNGKYLRQPNNINTHIYECLDGVRRGYGDSTTSWLNRNTNPNSHASSVNGVSARVHFNNYQCPQEYCKPVKPYFNVTWQEGNTSYYPITEGYFNLNPEAFGLSYEIFSEEIIVEKIAGYEVTITTGNWASQTSLSELTISTTATILPKSSSIEKPKRRFTSKKQVKGLSLHKRDTVTQTIPAACFEVCNNANLEAQSRGKVASLCASGSAFNNYREGCNNCIEKNEDQTKLSGRQYFNNSSIYQLPLHTYRQLLSLKLVLDFRVGLCVITHFRFSVCDFSLRNTNVRYLVSLELFRNFGQLRTVGKHRAFGNGVCLRQLSPVSLKL</sequence>
<gene>
    <name evidence="1" type="ORF">UCDDA912_g08662</name>
</gene>
<dbReference type="PANTHER" id="PTHR38122">
    <property type="entry name" value="GLYCOPROTEIN X"/>
    <property type="match status" value="1"/>
</dbReference>
<evidence type="ECO:0000313" key="2">
    <source>
        <dbReference type="Proteomes" id="UP000034680"/>
    </source>
</evidence>